<dbReference type="OrthoDB" id="9809730at2"/>
<keyword evidence="4" id="KW-1185">Reference proteome</keyword>
<keyword evidence="1" id="KW-0238">DNA-binding</keyword>
<dbReference type="GO" id="GO:0003677">
    <property type="term" value="F:DNA binding"/>
    <property type="evidence" value="ECO:0007669"/>
    <property type="project" value="UniProtKB-KW"/>
</dbReference>
<name>A0A2P7BKZ1_9HYPH</name>
<dbReference type="PANTHER" id="PTHR46558:SF4">
    <property type="entry name" value="DNA-BIDING PHAGE PROTEIN"/>
    <property type="match status" value="1"/>
</dbReference>
<dbReference type="RefSeq" id="WP_106662191.1">
    <property type="nucleotide sequence ID" value="NZ_PGGM01000001.1"/>
</dbReference>
<sequence length="123" mass="13960">MTPFGEKLRDLRAERGISQKDMAKAIGVSAAYLSALEHGKRGQPTWDKLQRIIQYFNIIWDEAEELQRLAMISDPRITIDTGGLSPVVTELANLLAAKIREIDTDMAKSLIQKLKTLPEKRRR</sequence>
<evidence type="ECO:0000313" key="3">
    <source>
        <dbReference type="EMBL" id="PSH67120.1"/>
    </source>
</evidence>
<protein>
    <submittedName>
        <fullName evidence="3">Transcriptional regulator</fullName>
    </submittedName>
</protein>
<dbReference type="CDD" id="cd00093">
    <property type="entry name" value="HTH_XRE"/>
    <property type="match status" value="1"/>
</dbReference>
<comment type="caution">
    <text evidence="3">The sequence shown here is derived from an EMBL/GenBank/DDBJ whole genome shotgun (WGS) entry which is preliminary data.</text>
</comment>
<dbReference type="Proteomes" id="UP000241764">
    <property type="component" value="Unassembled WGS sequence"/>
</dbReference>
<dbReference type="PANTHER" id="PTHR46558">
    <property type="entry name" value="TRACRIPTIONAL REGULATORY PROTEIN-RELATED-RELATED"/>
    <property type="match status" value="1"/>
</dbReference>
<dbReference type="InterPro" id="IPR010982">
    <property type="entry name" value="Lambda_DNA-bd_dom_sf"/>
</dbReference>
<dbReference type="SUPFAM" id="SSF47413">
    <property type="entry name" value="lambda repressor-like DNA-binding domains"/>
    <property type="match status" value="1"/>
</dbReference>
<dbReference type="AlphaFoldDB" id="A0A2P7BKZ1"/>
<dbReference type="InterPro" id="IPR001387">
    <property type="entry name" value="Cro/C1-type_HTH"/>
</dbReference>
<organism evidence="3 4">
    <name type="scientific">Phyllobacterium sophorae</name>
    <dbReference type="NCBI Taxonomy" id="1520277"/>
    <lineage>
        <taxon>Bacteria</taxon>
        <taxon>Pseudomonadati</taxon>
        <taxon>Pseudomonadota</taxon>
        <taxon>Alphaproteobacteria</taxon>
        <taxon>Hyphomicrobiales</taxon>
        <taxon>Phyllobacteriaceae</taxon>
        <taxon>Phyllobacterium</taxon>
    </lineage>
</organism>
<evidence type="ECO:0000259" key="2">
    <source>
        <dbReference type="PROSITE" id="PS50943"/>
    </source>
</evidence>
<accession>A0A2P7BKZ1</accession>
<proteinExistence type="predicted"/>
<dbReference type="PROSITE" id="PS50943">
    <property type="entry name" value="HTH_CROC1"/>
    <property type="match status" value="1"/>
</dbReference>
<reference evidence="4" key="1">
    <citation type="submission" date="2017-11" db="EMBL/GenBank/DDBJ databases">
        <authorList>
            <person name="Kuznetsova I."/>
            <person name="Sazanova A."/>
            <person name="Chirak E."/>
            <person name="Safronova V."/>
            <person name="Willems A."/>
        </authorList>
    </citation>
    <scope>NUCLEOTIDE SEQUENCE [LARGE SCALE GENOMIC DNA]</scope>
    <source>
        <strain evidence="4">CCBAU 03422</strain>
    </source>
</reference>
<dbReference type="EMBL" id="PGGM01000001">
    <property type="protein sequence ID" value="PSH67120.1"/>
    <property type="molecule type" value="Genomic_DNA"/>
</dbReference>
<dbReference type="SMART" id="SM00530">
    <property type="entry name" value="HTH_XRE"/>
    <property type="match status" value="1"/>
</dbReference>
<gene>
    <name evidence="3" type="ORF">CU103_01770</name>
</gene>
<dbReference type="Pfam" id="PF13560">
    <property type="entry name" value="HTH_31"/>
    <property type="match status" value="1"/>
</dbReference>
<feature type="domain" description="HTH cro/C1-type" evidence="2">
    <location>
        <begin position="8"/>
        <end position="66"/>
    </location>
</feature>
<evidence type="ECO:0000256" key="1">
    <source>
        <dbReference type="ARBA" id="ARBA00023125"/>
    </source>
</evidence>
<dbReference type="Gene3D" id="1.10.260.40">
    <property type="entry name" value="lambda repressor-like DNA-binding domains"/>
    <property type="match status" value="1"/>
</dbReference>
<evidence type="ECO:0000313" key="4">
    <source>
        <dbReference type="Proteomes" id="UP000241764"/>
    </source>
</evidence>